<dbReference type="AlphaFoldDB" id="A0A9X2JJM8"/>
<proteinExistence type="predicted"/>
<name>A0A9X2JJM8_9LACO</name>
<gene>
    <name evidence="3" type="ORF">LB941_00180</name>
</gene>
<comment type="caution">
    <text evidence="3">The sequence shown here is derived from an EMBL/GenBank/DDBJ whole genome shotgun (WGS) entry which is preliminary data.</text>
</comment>
<evidence type="ECO:0000256" key="1">
    <source>
        <dbReference type="SAM" id="Coils"/>
    </source>
</evidence>
<sequence>MLKKILLKISTLWRTNSHQVNFWVSLSAFSCIVLLLIAKWIWHITISTADISVIISAIGSLIILIGNILNNHILVTTGSQLQTPQLEKTIEEANQTIELLTKEIELLKQQNTTKSKNK</sequence>
<keyword evidence="1" id="KW-0175">Coiled coil</keyword>
<dbReference type="RefSeq" id="WP_253358393.1">
    <property type="nucleotide sequence ID" value="NZ_JAIULA010000001.1"/>
</dbReference>
<evidence type="ECO:0000313" key="3">
    <source>
        <dbReference type="EMBL" id="MCP0885747.1"/>
    </source>
</evidence>
<keyword evidence="4" id="KW-1185">Reference proteome</keyword>
<evidence type="ECO:0000256" key="2">
    <source>
        <dbReference type="SAM" id="Phobius"/>
    </source>
</evidence>
<keyword evidence="2" id="KW-1133">Transmembrane helix</keyword>
<dbReference type="PROSITE" id="PS51257">
    <property type="entry name" value="PROKAR_LIPOPROTEIN"/>
    <property type="match status" value="1"/>
</dbReference>
<feature type="coiled-coil region" evidence="1">
    <location>
        <begin position="83"/>
        <end position="117"/>
    </location>
</feature>
<accession>A0A9X2JJM8</accession>
<feature type="transmembrane region" description="Helical" evidence="2">
    <location>
        <begin position="48"/>
        <end position="69"/>
    </location>
</feature>
<evidence type="ECO:0000313" key="4">
    <source>
        <dbReference type="Proteomes" id="UP001139006"/>
    </source>
</evidence>
<reference evidence="3 4" key="1">
    <citation type="journal article" date="2023" name="Int. J. Syst. Evol. Microbiol.">
        <title>Ligilactobacillus ubinensis sp. nov., a novel species isolated from the wild ferment of a durian fruit (Durio zibethinus).</title>
        <authorList>
            <person name="Heng Y.C."/>
            <person name="Menon N."/>
            <person name="Chen B."/>
            <person name="Loo B.Z.L."/>
            <person name="Wong G.W.J."/>
            <person name="Lim A.C.H."/>
            <person name="Silvaraju S."/>
            <person name="Kittelmann S."/>
        </authorList>
    </citation>
    <scope>NUCLEOTIDE SEQUENCE [LARGE SCALE GENOMIC DNA]</scope>
    <source>
        <strain evidence="3 4">WILCCON 0076</strain>
    </source>
</reference>
<dbReference type="Proteomes" id="UP001139006">
    <property type="component" value="Unassembled WGS sequence"/>
</dbReference>
<feature type="transmembrane region" description="Helical" evidence="2">
    <location>
        <begin position="20"/>
        <end position="42"/>
    </location>
</feature>
<keyword evidence="2" id="KW-0472">Membrane</keyword>
<dbReference type="EMBL" id="JAIULA010000001">
    <property type="protein sequence ID" value="MCP0885747.1"/>
    <property type="molecule type" value="Genomic_DNA"/>
</dbReference>
<organism evidence="3 4">
    <name type="scientific">Ligilactobacillus ubinensis</name>
    <dbReference type="NCBI Taxonomy" id="2876789"/>
    <lineage>
        <taxon>Bacteria</taxon>
        <taxon>Bacillati</taxon>
        <taxon>Bacillota</taxon>
        <taxon>Bacilli</taxon>
        <taxon>Lactobacillales</taxon>
        <taxon>Lactobacillaceae</taxon>
        <taxon>Ligilactobacillus</taxon>
    </lineage>
</organism>
<protein>
    <submittedName>
        <fullName evidence="3">Uncharacterized protein</fullName>
    </submittedName>
</protein>
<keyword evidence="2" id="KW-0812">Transmembrane</keyword>